<protein>
    <submittedName>
        <fullName evidence="4">Heparinase II/III family protein</fullName>
    </submittedName>
</protein>
<evidence type="ECO:0000313" key="4">
    <source>
        <dbReference type="EMBL" id="MBR7783673.1"/>
    </source>
</evidence>
<evidence type="ECO:0000256" key="1">
    <source>
        <dbReference type="ARBA" id="ARBA00004196"/>
    </source>
</evidence>
<feature type="signal peptide" evidence="2">
    <location>
        <begin position="1"/>
        <end position="24"/>
    </location>
</feature>
<dbReference type="Proteomes" id="UP000680067">
    <property type="component" value="Unassembled WGS sequence"/>
</dbReference>
<organism evidence="4 5">
    <name type="scientific">Undibacterium luofuense</name>
    <dbReference type="NCBI Taxonomy" id="2828733"/>
    <lineage>
        <taxon>Bacteria</taxon>
        <taxon>Pseudomonadati</taxon>
        <taxon>Pseudomonadota</taxon>
        <taxon>Betaproteobacteria</taxon>
        <taxon>Burkholderiales</taxon>
        <taxon>Oxalobacteraceae</taxon>
        <taxon>Undibacterium</taxon>
    </lineage>
</organism>
<gene>
    <name evidence="4" type="ORF">KDM89_16125</name>
</gene>
<dbReference type="RefSeq" id="WP_212688942.1">
    <property type="nucleotide sequence ID" value="NZ_JAGSPN010000013.1"/>
</dbReference>
<dbReference type="AlphaFoldDB" id="A0A941DMM3"/>
<sequence length="593" mass="65614">MKRRDLFSILLLPLLSGVLPAAMANTSSGGKRTPLLISEREWQDLAQRRASDAELDLLVQSLLERAKKDLSLPLPERKLIGKRLLSVSRELIRRCLGWAFAWRLTGEQTYADRAFAELQAVAAFSDWNPAHYLDVAEMTTGVAITYDWLYEFLTPEQRDLICQAIFDKGIAQAKNGHATYKRDNNWNQVCITGMVLGALAVANNNPALLRDLLPPAIAAIPTGLKAYQPDGIYPEGPSYWSYGTTYSVLLLAALRQHRLGDWGIASTAGFMRSALFYAHSVGPSGKHFNFADGGEGQELAAALVWMAREMQQPVLLDAKRDLIRQKNGSADRFAPLSALWWPTQSKQRTAMETHFSGQGAQPLAFWRSSWTDSNALWFAIKAGGAAHSHAHMDAGSFCLDWAGLRWAKDLGMQDYQSLESKGIDLWNGKQQSPRWKVFRLSTEAHNTLMLNAQPHSVNAMASLRSDVDGRVQIDLSSVLGIPRATRTVYFSDTCIRLEDQLSGGQPGTQVRWAMCTSAAVSIKGNTATLTQQGKQMTLRFEGAPVTLQMQDISTPRADFDAPNPGTRQLLVFGQITDRGDWAVQTVFEPVISS</sequence>
<evidence type="ECO:0000313" key="5">
    <source>
        <dbReference type="Proteomes" id="UP000680067"/>
    </source>
</evidence>
<comment type="caution">
    <text evidence="4">The sequence shown here is derived from an EMBL/GenBank/DDBJ whole genome shotgun (WGS) entry which is preliminary data.</text>
</comment>
<comment type="subcellular location">
    <subcellularLocation>
        <location evidence="1">Cell envelope</location>
    </subcellularLocation>
</comment>
<dbReference type="SUPFAM" id="SSF48230">
    <property type="entry name" value="Chondroitin AC/alginate lyase"/>
    <property type="match status" value="1"/>
</dbReference>
<dbReference type="Pfam" id="PF07940">
    <property type="entry name" value="Hepar_II_III_C"/>
    <property type="match status" value="1"/>
</dbReference>
<dbReference type="PANTHER" id="PTHR38045">
    <property type="entry name" value="CHROMOSOME 1, WHOLE GENOME SHOTGUN SEQUENCE"/>
    <property type="match status" value="1"/>
</dbReference>
<feature type="domain" description="Heparinase II/III-like C-terminal" evidence="3">
    <location>
        <begin position="374"/>
        <end position="551"/>
    </location>
</feature>
<reference evidence="4" key="1">
    <citation type="submission" date="2021-04" db="EMBL/GenBank/DDBJ databases">
        <title>novel species isolated from subtropical streams in China.</title>
        <authorList>
            <person name="Lu H."/>
        </authorList>
    </citation>
    <scope>NUCLEOTIDE SEQUENCE</scope>
    <source>
        <strain evidence="4">LFS511W</strain>
    </source>
</reference>
<feature type="chain" id="PRO_5037965608" evidence="2">
    <location>
        <begin position="25"/>
        <end position="593"/>
    </location>
</feature>
<dbReference type="InterPro" id="IPR012480">
    <property type="entry name" value="Hepar_II_III_C"/>
</dbReference>
<dbReference type="GO" id="GO:0030313">
    <property type="term" value="C:cell envelope"/>
    <property type="evidence" value="ECO:0007669"/>
    <property type="project" value="UniProtKB-SubCell"/>
</dbReference>
<name>A0A941DMM3_9BURK</name>
<dbReference type="PANTHER" id="PTHR38045:SF1">
    <property type="entry name" value="HEPARINASE II_III-LIKE PROTEIN"/>
    <property type="match status" value="1"/>
</dbReference>
<dbReference type="Gene3D" id="1.50.10.100">
    <property type="entry name" value="Chondroitin AC/alginate lyase"/>
    <property type="match status" value="1"/>
</dbReference>
<keyword evidence="2" id="KW-0732">Signal</keyword>
<accession>A0A941DMM3</accession>
<dbReference type="EMBL" id="JAGSPN010000013">
    <property type="protein sequence ID" value="MBR7783673.1"/>
    <property type="molecule type" value="Genomic_DNA"/>
</dbReference>
<evidence type="ECO:0000256" key="2">
    <source>
        <dbReference type="SAM" id="SignalP"/>
    </source>
</evidence>
<dbReference type="InterPro" id="IPR008929">
    <property type="entry name" value="Chondroitin_lyas"/>
</dbReference>
<proteinExistence type="predicted"/>
<keyword evidence="5" id="KW-1185">Reference proteome</keyword>
<evidence type="ECO:0000259" key="3">
    <source>
        <dbReference type="Pfam" id="PF07940"/>
    </source>
</evidence>
<dbReference type="Gene3D" id="2.70.98.70">
    <property type="match status" value="1"/>
</dbReference>
<dbReference type="GO" id="GO:0016829">
    <property type="term" value="F:lyase activity"/>
    <property type="evidence" value="ECO:0007669"/>
    <property type="project" value="InterPro"/>
</dbReference>